<evidence type="ECO:0000256" key="4">
    <source>
        <dbReference type="ARBA" id="ARBA00022960"/>
    </source>
</evidence>
<sequence length="529" mass="58788">MFKALAGAALVAALCVSGQAKAGPTEDAIAAAILTMPESRKAVGAGPLARDFVKRFYSERDMRPAWFGKPAAEELNQALTRALTQGFRPADFDMGRLYELHDAALSGGAAEIAAFDLQATDSAIRLVEYMFYGKVDPEKISPSWNFDRPLIDRDPAEVFDEYLDGPGFAALMELLWLDDFQYLQMIDALARYRGIEARGGWPEIARGDTLKPDMEDARLPALRQRLMAEGDLPADSGAGLAYDAETVVAVQSFQLRHGLTADGVVGPKTLASLNAPVSDRIDKLRLSLERFRWYVRGLGPDFVLVNIAGARTFVVLDNRPVWATRSITGSEYRQTPVFSDEIEYMVVNPTWSVPASIFRKDKLPRIRKDVGYLERNGYVVRNARGEVVSPGSVNWSADNPGVSILQKPGENNALGRIKFMFPNAYSVYLHDTNDRELFDRDERNLSSGCVRIEDPFVLAGLLMRQDSSWTQDRMEAILESGKTTRIDLPEPMPVLLTYWTAWVEDGVVQFREDPYARDAAVLKALNADS</sequence>
<evidence type="ECO:0000256" key="3">
    <source>
        <dbReference type="ARBA" id="ARBA00022679"/>
    </source>
</evidence>
<evidence type="ECO:0000259" key="10">
    <source>
        <dbReference type="Pfam" id="PF20142"/>
    </source>
</evidence>
<dbReference type="Pfam" id="PF01471">
    <property type="entry name" value="PG_binding_1"/>
    <property type="match status" value="1"/>
</dbReference>
<dbReference type="AlphaFoldDB" id="A0A1G9HRJ5"/>
<evidence type="ECO:0000256" key="7">
    <source>
        <dbReference type="SAM" id="SignalP"/>
    </source>
</evidence>
<dbReference type="PANTHER" id="PTHR41533">
    <property type="entry name" value="L,D-TRANSPEPTIDASE HI_1667-RELATED"/>
    <property type="match status" value="1"/>
</dbReference>
<evidence type="ECO:0000259" key="9">
    <source>
        <dbReference type="Pfam" id="PF03734"/>
    </source>
</evidence>
<dbReference type="EMBL" id="FNEK01000070">
    <property type="protein sequence ID" value="SDL15560.1"/>
    <property type="molecule type" value="Genomic_DNA"/>
</dbReference>
<protein>
    <submittedName>
        <fullName evidence="11">Murein L,D-transpeptidase YcbB/YkuD</fullName>
    </submittedName>
</protein>
<evidence type="ECO:0000256" key="1">
    <source>
        <dbReference type="ARBA" id="ARBA00004752"/>
    </source>
</evidence>
<dbReference type="InterPro" id="IPR036365">
    <property type="entry name" value="PGBD-like_sf"/>
</dbReference>
<dbReference type="InterPro" id="IPR052905">
    <property type="entry name" value="LD-transpeptidase_YkuD-like"/>
</dbReference>
<dbReference type="STRING" id="571298.SAMN04488026_10705"/>
<dbReference type="InterPro" id="IPR036366">
    <property type="entry name" value="PGBDSf"/>
</dbReference>
<dbReference type="GO" id="GO:0008360">
    <property type="term" value="P:regulation of cell shape"/>
    <property type="evidence" value="ECO:0007669"/>
    <property type="project" value="UniProtKB-KW"/>
</dbReference>
<dbReference type="UniPathway" id="UPA00219"/>
<keyword evidence="4" id="KW-0133">Cell shape</keyword>
<dbReference type="Proteomes" id="UP000199382">
    <property type="component" value="Unassembled WGS sequence"/>
</dbReference>
<feature type="chain" id="PRO_5011495575" evidence="7">
    <location>
        <begin position="23"/>
        <end position="529"/>
    </location>
</feature>
<dbReference type="GO" id="GO:0004180">
    <property type="term" value="F:carboxypeptidase activity"/>
    <property type="evidence" value="ECO:0007669"/>
    <property type="project" value="UniProtKB-ARBA"/>
</dbReference>
<feature type="signal peptide" evidence="7">
    <location>
        <begin position="1"/>
        <end position="22"/>
    </location>
</feature>
<dbReference type="InterPro" id="IPR045380">
    <property type="entry name" value="LD_TPept_scaffold_dom"/>
</dbReference>
<dbReference type="InterPro" id="IPR005490">
    <property type="entry name" value="LD_TPept_cat_dom"/>
</dbReference>
<gene>
    <name evidence="11" type="ORF">SAMN04488026_10705</name>
</gene>
<evidence type="ECO:0000256" key="5">
    <source>
        <dbReference type="ARBA" id="ARBA00022984"/>
    </source>
</evidence>
<proteinExistence type="inferred from homology"/>
<name>A0A1G9HRJ5_9RHOB</name>
<dbReference type="SUPFAM" id="SSF141523">
    <property type="entry name" value="L,D-transpeptidase catalytic domain-like"/>
    <property type="match status" value="1"/>
</dbReference>
<dbReference type="GO" id="GO:0016740">
    <property type="term" value="F:transferase activity"/>
    <property type="evidence" value="ECO:0007669"/>
    <property type="project" value="UniProtKB-KW"/>
</dbReference>
<accession>A0A1G9HRJ5</accession>
<dbReference type="SUPFAM" id="SSF47090">
    <property type="entry name" value="PGBD-like"/>
    <property type="match status" value="1"/>
</dbReference>
<dbReference type="Gene3D" id="1.10.101.10">
    <property type="entry name" value="PGBD-like superfamily/PGBD"/>
    <property type="match status" value="1"/>
</dbReference>
<evidence type="ECO:0000256" key="6">
    <source>
        <dbReference type="ARBA" id="ARBA00023316"/>
    </source>
</evidence>
<comment type="pathway">
    <text evidence="1">Cell wall biogenesis; peptidoglycan biosynthesis.</text>
</comment>
<dbReference type="GO" id="GO:0071555">
    <property type="term" value="P:cell wall organization"/>
    <property type="evidence" value="ECO:0007669"/>
    <property type="project" value="UniProtKB-KW"/>
</dbReference>
<dbReference type="Gene3D" id="2.40.440.10">
    <property type="entry name" value="L,D-transpeptidase catalytic domain-like"/>
    <property type="match status" value="1"/>
</dbReference>
<dbReference type="PANTHER" id="PTHR41533:SF2">
    <property type="entry name" value="BLR7131 PROTEIN"/>
    <property type="match status" value="1"/>
</dbReference>
<feature type="domain" description="L,D-TPase catalytic" evidence="9">
    <location>
        <begin position="301"/>
        <end position="462"/>
    </location>
</feature>
<evidence type="ECO:0000313" key="11">
    <source>
        <dbReference type="EMBL" id="SDL15560.1"/>
    </source>
</evidence>
<dbReference type="CDD" id="cd16913">
    <property type="entry name" value="YkuD_like"/>
    <property type="match status" value="1"/>
</dbReference>
<evidence type="ECO:0000256" key="2">
    <source>
        <dbReference type="ARBA" id="ARBA00005992"/>
    </source>
</evidence>
<keyword evidence="3" id="KW-0808">Transferase</keyword>
<evidence type="ECO:0000259" key="8">
    <source>
        <dbReference type="Pfam" id="PF01471"/>
    </source>
</evidence>
<organism evidence="11 12">
    <name type="scientific">Aliiruegeria lutimaris</name>
    <dbReference type="NCBI Taxonomy" id="571298"/>
    <lineage>
        <taxon>Bacteria</taxon>
        <taxon>Pseudomonadati</taxon>
        <taxon>Pseudomonadota</taxon>
        <taxon>Alphaproteobacteria</taxon>
        <taxon>Rhodobacterales</taxon>
        <taxon>Roseobacteraceae</taxon>
        <taxon>Aliiruegeria</taxon>
    </lineage>
</organism>
<dbReference type="GO" id="GO:0009252">
    <property type="term" value="P:peptidoglycan biosynthetic process"/>
    <property type="evidence" value="ECO:0007669"/>
    <property type="project" value="UniProtKB-UniPathway"/>
</dbReference>
<feature type="domain" description="L,D-transpeptidase scaffold" evidence="10">
    <location>
        <begin position="53"/>
        <end position="189"/>
    </location>
</feature>
<keyword evidence="7" id="KW-0732">Signal</keyword>
<dbReference type="InterPro" id="IPR002477">
    <property type="entry name" value="Peptidoglycan-bd-like"/>
</dbReference>
<dbReference type="Pfam" id="PF03734">
    <property type="entry name" value="YkuD"/>
    <property type="match status" value="1"/>
</dbReference>
<feature type="domain" description="Peptidoglycan binding-like" evidence="8">
    <location>
        <begin position="221"/>
        <end position="273"/>
    </location>
</feature>
<dbReference type="InterPro" id="IPR038063">
    <property type="entry name" value="Transpep_catalytic_dom"/>
</dbReference>
<keyword evidence="5" id="KW-0573">Peptidoglycan synthesis</keyword>
<dbReference type="Pfam" id="PF20142">
    <property type="entry name" value="Scaffold"/>
    <property type="match status" value="1"/>
</dbReference>
<dbReference type="RefSeq" id="WP_244520834.1">
    <property type="nucleotide sequence ID" value="NZ_FNEK01000070.1"/>
</dbReference>
<keyword evidence="6" id="KW-0961">Cell wall biogenesis/degradation</keyword>
<keyword evidence="12" id="KW-1185">Reference proteome</keyword>
<reference evidence="11 12" key="1">
    <citation type="submission" date="2016-10" db="EMBL/GenBank/DDBJ databases">
        <authorList>
            <person name="de Groot N.N."/>
        </authorList>
    </citation>
    <scope>NUCLEOTIDE SEQUENCE [LARGE SCALE GENOMIC DNA]</scope>
    <source>
        <strain evidence="11 12">DSM 25294</strain>
    </source>
</reference>
<evidence type="ECO:0000313" key="12">
    <source>
        <dbReference type="Proteomes" id="UP000199382"/>
    </source>
</evidence>
<comment type="similarity">
    <text evidence="2">Belongs to the YkuD family.</text>
</comment>